<protein>
    <submittedName>
        <fullName evidence="2">ImmA/IrrE family metallo-endopeptidase</fullName>
    </submittedName>
</protein>
<keyword evidence="3" id="KW-1185">Reference proteome</keyword>
<dbReference type="PANTHER" id="PTHR43236:SF2">
    <property type="entry name" value="BLL0069 PROTEIN"/>
    <property type="match status" value="1"/>
</dbReference>
<proteinExistence type="predicted"/>
<gene>
    <name evidence="2" type="ORF">WIS52_20660</name>
</gene>
<dbReference type="InterPro" id="IPR052345">
    <property type="entry name" value="Rad_response_metalloprotease"/>
</dbReference>
<evidence type="ECO:0000313" key="3">
    <source>
        <dbReference type="Proteomes" id="UP001494902"/>
    </source>
</evidence>
<sequence>MDRAQVVKRAYRALADCGLDHPPFDPRRVAENYGAVVIGQEADDSESGFCLRSGGRTLIGVNSNHRPHRQRFTISHEVGHLLLHEGRSLTVDKSVRVSYRNDISSMATDSEEIEANAFAAALLMPQDHVRAAASPLVKSQRSEREIISRLAKKFDVSSQAMTFRLVNLGILLG</sequence>
<dbReference type="PANTHER" id="PTHR43236">
    <property type="entry name" value="ANTITOXIN HIGA1"/>
    <property type="match status" value="1"/>
</dbReference>
<comment type="caution">
    <text evidence="2">The sequence shown here is derived from an EMBL/GenBank/DDBJ whole genome shotgun (WGS) entry which is preliminary data.</text>
</comment>
<name>A0ABV1KEK9_9PSEU</name>
<organism evidence="2 3">
    <name type="scientific">Pseudonocardia nematodicida</name>
    <dbReference type="NCBI Taxonomy" id="1206997"/>
    <lineage>
        <taxon>Bacteria</taxon>
        <taxon>Bacillati</taxon>
        <taxon>Actinomycetota</taxon>
        <taxon>Actinomycetes</taxon>
        <taxon>Pseudonocardiales</taxon>
        <taxon>Pseudonocardiaceae</taxon>
        <taxon>Pseudonocardia</taxon>
    </lineage>
</organism>
<dbReference type="RefSeq" id="WP_349299951.1">
    <property type="nucleotide sequence ID" value="NZ_JBEDNQ010000008.1"/>
</dbReference>
<feature type="domain" description="IrrE N-terminal-like" evidence="1">
    <location>
        <begin position="46"/>
        <end position="165"/>
    </location>
</feature>
<dbReference type="InterPro" id="IPR010359">
    <property type="entry name" value="IrrE_HExxH"/>
</dbReference>
<accession>A0ABV1KEK9</accession>
<dbReference type="Pfam" id="PF06114">
    <property type="entry name" value="Peptidase_M78"/>
    <property type="match status" value="1"/>
</dbReference>
<evidence type="ECO:0000313" key="2">
    <source>
        <dbReference type="EMBL" id="MEQ3552886.1"/>
    </source>
</evidence>
<dbReference type="EMBL" id="JBEDNQ010000008">
    <property type="protein sequence ID" value="MEQ3552886.1"/>
    <property type="molecule type" value="Genomic_DNA"/>
</dbReference>
<evidence type="ECO:0000259" key="1">
    <source>
        <dbReference type="Pfam" id="PF06114"/>
    </source>
</evidence>
<dbReference type="Proteomes" id="UP001494902">
    <property type="component" value="Unassembled WGS sequence"/>
</dbReference>
<dbReference type="Gene3D" id="1.10.10.2910">
    <property type="match status" value="1"/>
</dbReference>
<reference evidence="2 3" key="1">
    <citation type="submission" date="2024-03" db="EMBL/GenBank/DDBJ databases">
        <title>Draft genome sequence of Pseudonocardia nematodicida JCM 31783.</title>
        <authorList>
            <person name="Butdee W."/>
            <person name="Duangmal K."/>
        </authorList>
    </citation>
    <scope>NUCLEOTIDE SEQUENCE [LARGE SCALE GENOMIC DNA]</scope>
    <source>
        <strain evidence="2 3">JCM 31783</strain>
    </source>
</reference>